<dbReference type="EMBL" id="PDND01000037">
    <property type="protein sequence ID" value="PGH34575.1"/>
    <property type="molecule type" value="Genomic_DNA"/>
</dbReference>
<feature type="region of interest" description="Disordered" evidence="1">
    <location>
        <begin position="312"/>
        <end position="379"/>
    </location>
</feature>
<reference evidence="3 4" key="1">
    <citation type="submission" date="2017-10" db="EMBL/GenBank/DDBJ databases">
        <title>Comparative genomics in systemic dimorphic fungi from Ajellomycetaceae.</title>
        <authorList>
            <person name="Munoz J.F."/>
            <person name="Mcewen J.G."/>
            <person name="Clay O.K."/>
            <person name="Cuomo C.A."/>
        </authorList>
    </citation>
    <scope>NUCLEOTIDE SEQUENCE [LARGE SCALE GENOMIC DNA]</scope>
    <source>
        <strain evidence="3 4">UAMH4076</strain>
    </source>
</reference>
<dbReference type="FunFam" id="1.10.8.270:FF:000026">
    <property type="entry name" value="TBC (Tre-2/Bub2/Cdc16) domain family"/>
    <property type="match status" value="1"/>
</dbReference>
<feature type="region of interest" description="Disordered" evidence="1">
    <location>
        <begin position="245"/>
        <end position="287"/>
    </location>
</feature>
<organism evidence="3 4">
    <name type="scientific">[Emmonsia] crescens</name>
    <dbReference type="NCBI Taxonomy" id="73230"/>
    <lineage>
        <taxon>Eukaryota</taxon>
        <taxon>Fungi</taxon>
        <taxon>Dikarya</taxon>
        <taxon>Ascomycota</taxon>
        <taxon>Pezizomycotina</taxon>
        <taxon>Eurotiomycetes</taxon>
        <taxon>Eurotiomycetidae</taxon>
        <taxon>Onygenales</taxon>
        <taxon>Ajellomycetaceae</taxon>
        <taxon>Emergomyces</taxon>
    </lineage>
</organism>
<feature type="compositionally biased region" description="Polar residues" evidence="1">
    <location>
        <begin position="406"/>
        <end position="432"/>
    </location>
</feature>
<feature type="compositionally biased region" description="Basic and acidic residues" evidence="1">
    <location>
        <begin position="250"/>
        <end position="273"/>
    </location>
</feature>
<keyword evidence="4" id="KW-1185">Reference proteome</keyword>
<dbReference type="AlphaFoldDB" id="A0A2B7ZLR3"/>
<evidence type="ECO:0000256" key="1">
    <source>
        <dbReference type="SAM" id="MobiDB-lite"/>
    </source>
</evidence>
<feature type="region of interest" description="Disordered" evidence="1">
    <location>
        <begin position="445"/>
        <end position="506"/>
    </location>
</feature>
<dbReference type="SUPFAM" id="SSF47923">
    <property type="entry name" value="Ypt/Rab-GAP domain of gyp1p"/>
    <property type="match status" value="2"/>
</dbReference>
<feature type="region of interest" description="Disordered" evidence="1">
    <location>
        <begin position="394"/>
        <end position="433"/>
    </location>
</feature>
<protein>
    <recommendedName>
        <fullName evidence="2">Rab-GAP TBC domain-containing protein</fullName>
    </recommendedName>
</protein>
<dbReference type="InterPro" id="IPR035969">
    <property type="entry name" value="Rab-GAP_TBC_sf"/>
</dbReference>
<proteinExistence type="predicted"/>
<dbReference type="Pfam" id="PF00566">
    <property type="entry name" value="RabGAP-TBC"/>
    <property type="match status" value="1"/>
</dbReference>
<gene>
    <name evidence="3" type="ORF">GX50_02558</name>
</gene>
<feature type="region of interest" description="Disordered" evidence="1">
    <location>
        <begin position="566"/>
        <end position="598"/>
    </location>
</feature>
<dbReference type="STRING" id="73230.A0A2B7ZLR3"/>
<feature type="compositionally biased region" description="Low complexity" evidence="1">
    <location>
        <begin position="14"/>
        <end position="23"/>
    </location>
</feature>
<feature type="region of interest" description="Disordered" evidence="1">
    <location>
        <begin position="1"/>
        <end position="70"/>
    </location>
</feature>
<dbReference type="PANTHER" id="PTHR47219:SF20">
    <property type="entry name" value="TBC1 DOMAIN FAMILY MEMBER 2B"/>
    <property type="match status" value="1"/>
</dbReference>
<feature type="compositionally biased region" description="Low complexity" evidence="1">
    <location>
        <begin position="1133"/>
        <end position="1146"/>
    </location>
</feature>
<feature type="compositionally biased region" description="Polar residues" evidence="1">
    <location>
        <begin position="1122"/>
        <end position="1132"/>
    </location>
</feature>
<dbReference type="VEuPathDB" id="FungiDB:EMCG_07434"/>
<feature type="compositionally biased region" description="Basic residues" evidence="1">
    <location>
        <begin position="24"/>
        <end position="38"/>
    </location>
</feature>
<feature type="compositionally biased region" description="Polar residues" evidence="1">
    <location>
        <begin position="484"/>
        <end position="493"/>
    </location>
</feature>
<name>A0A2B7ZLR3_9EURO</name>
<feature type="region of interest" description="Disordered" evidence="1">
    <location>
        <begin position="1112"/>
        <end position="1146"/>
    </location>
</feature>
<dbReference type="Gene3D" id="1.10.8.270">
    <property type="entry name" value="putative rabgap domain of human tbc1 domain family member 14 like domains"/>
    <property type="match status" value="1"/>
</dbReference>
<accession>A0A2B7ZLR3</accession>
<feature type="compositionally biased region" description="Polar residues" evidence="1">
    <location>
        <begin position="41"/>
        <end position="62"/>
    </location>
</feature>
<dbReference type="GO" id="GO:0031267">
    <property type="term" value="F:small GTPase binding"/>
    <property type="evidence" value="ECO:0007669"/>
    <property type="project" value="TreeGrafter"/>
</dbReference>
<feature type="compositionally biased region" description="Polar residues" evidence="1">
    <location>
        <begin position="350"/>
        <end position="367"/>
    </location>
</feature>
<sequence>MAEALDPRSHVPRRSSSQTSASSRRSHRGKPARAKAIKRLSASSSTNTPTDLTSFPSLSPDTSPEGFRGEPALNHALSQALLAEDNSRRNGERGRKATLEGLTTSLPQISGRNALFNDSVSSRDVPGSLHLANDDHIERIIARTGAVKLVRQFARDLALRDAEISSIRQRADEREKELKKMLREAQISNQTIEHRLYILENPTDKSIDDSIESLGSLSGVRKVSPTIDDMMNQAMSDDVGARVLNSSPEEYDKGDGDFRDTIRPNRKDSDPRSRSSSVGSTTKKRSSTTLLRGWQGYIWGSATVSRKTSKASSIMSDLGEQDDGDDFLQMPNPPGNRRKPLDGQLFQPLDANTPSFGPDGKSSTSPKNGDAASVNSRRSSRSFASWTVKLFAGNPQAGKEGADSASVKSRTPSNAPNSRVKHSSATESSKPSGSAIAALKRLNGTLSGQTGSAKSSTASSVRGSRTNLSGPRRDAFSGPRQIATPESRTSDGNPITLGPVEMDPILPMESRPPTLTHIYRNYQPGELLTDRFGFIYDQRRKKRQRGADASNNDSAIMSTAETISRIRSDPDLNTGVDASGTESPSYATPGDDAENGNIPTRRWQDYLKIATKPTELLSHTPAAGAIVTVANAAEQKPRSPSVAVQKGGSISVVNSTPQAAALMSQVVSSNAEFAGAGNETSAALVPASEQEPVKLLLERLTELHDSLQRDRTVKWNEFLRKVRAERRKEGEASDRPSVSLAMPEVALADGEVVGITDLGTKGKVGRAKWREFRSLVIGGIPVAYRAKIWSECCGASAMRVPGYYDDLVKGNMNTDADLSVVAQIEMDIHRTLTDNVFFRKGPGVQKLNEVLLAYSRRNPDVGYCQGMNLIAGSLLLIMPTAEDAFWVLASLIENILPAHYYDHGLLASRADQQILRQYVSEILPKLSTHLDELGIELEALTFQWFLSAFTDCLSAEALYRVWDVVFCLNTLPNVSATTPALNSQVQSQAQTQTDNTQGSTVSTTSLVSLPANSVTVSAPNSDSDLLTNSGGGGSTFFFQVAVALLKLNEKQLLTTCSTPAAVYTYINHQMTNHAISIDGLIQASEALRNMIKREDVCARRVVALRDMRADMSGGGYAGSVKTDGSSSGGTDRQQQQQQQQQQQTST</sequence>
<dbReference type="SMART" id="SM00164">
    <property type="entry name" value="TBC"/>
    <property type="match status" value="1"/>
</dbReference>
<evidence type="ECO:0000313" key="3">
    <source>
        <dbReference type="EMBL" id="PGH34575.1"/>
    </source>
</evidence>
<dbReference type="PANTHER" id="PTHR47219">
    <property type="entry name" value="RAB GTPASE-ACTIVATING PROTEIN 1-LIKE"/>
    <property type="match status" value="1"/>
</dbReference>
<dbReference type="Gene3D" id="1.10.472.80">
    <property type="entry name" value="Ypt/Rab-GAP domain of gyp1p, domain 3"/>
    <property type="match status" value="1"/>
</dbReference>
<evidence type="ECO:0000259" key="2">
    <source>
        <dbReference type="PROSITE" id="PS50086"/>
    </source>
</evidence>
<dbReference type="InterPro" id="IPR000195">
    <property type="entry name" value="Rab-GAP-TBC_dom"/>
</dbReference>
<feature type="compositionally biased region" description="Polar residues" evidence="1">
    <location>
        <begin position="445"/>
        <end position="469"/>
    </location>
</feature>
<evidence type="ECO:0000313" key="4">
    <source>
        <dbReference type="Proteomes" id="UP000226031"/>
    </source>
</evidence>
<feature type="domain" description="Rab-GAP TBC" evidence="2">
    <location>
        <begin position="779"/>
        <end position="969"/>
    </location>
</feature>
<dbReference type="PROSITE" id="PS50086">
    <property type="entry name" value="TBC_RABGAP"/>
    <property type="match status" value="1"/>
</dbReference>
<dbReference type="Proteomes" id="UP000226031">
    <property type="component" value="Unassembled WGS sequence"/>
</dbReference>
<comment type="caution">
    <text evidence="3">The sequence shown here is derived from an EMBL/GenBank/DDBJ whole genome shotgun (WGS) entry which is preliminary data.</text>
</comment>
<dbReference type="InterPro" id="IPR050302">
    <property type="entry name" value="Rab_GAP_TBC_domain"/>
</dbReference>
<dbReference type="GO" id="GO:0005096">
    <property type="term" value="F:GTPase activator activity"/>
    <property type="evidence" value="ECO:0007669"/>
    <property type="project" value="TreeGrafter"/>
</dbReference>